<proteinExistence type="predicted"/>
<dbReference type="Proteomes" id="UP000008810">
    <property type="component" value="Chromosome 1"/>
</dbReference>
<evidence type="ECO:0000313" key="1">
    <source>
        <dbReference type="EMBL" id="PNT75614.1"/>
    </source>
</evidence>
<reference evidence="1 2" key="1">
    <citation type="journal article" date="2010" name="Nature">
        <title>Genome sequencing and analysis of the model grass Brachypodium distachyon.</title>
        <authorList>
            <consortium name="International Brachypodium Initiative"/>
        </authorList>
    </citation>
    <scope>NUCLEOTIDE SEQUENCE [LARGE SCALE GENOMIC DNA]</scope>
    <source>
        <strain evidence="1 2">Bd21</strain>
    </source>
</reference>
<organism evidence="1">
    <name type="scientific">Brachypodium distachyon</name>
    <name type="common">Purple false brome</name>
    <name type="synonym">Trachynia distachya</name>
    <dbReference type="NCBI Taxonomy" id="15368"/>
    <lineage>
        <taxon>Eukaryota</taxon>
        <taxon>Viridiplantae</taxon>
        <taxon>Streptophyta</taxon>
        <taxon>Embryophyta</taxon>
        <taxon>Tracheophyta</taxon>
        <taxon>Spermatophyta</taxon>
        <taxon>Magnoliopsida</taxon>
        <taxon>Liliopsida</taxon>
        <taxon>Poales</taxon>
        <taxon>Poaceae</taxon>
        <taxon>BOP clade</taxon>
        <taxon>Pooideae</taxon>
        <taxon>Stipodae</taxon>
        <taxon>Brachypodieae</taxon>
        <taxon>Brachypodium</taxon>
    </lineage>
</organism>
<dbReference type="EMBL" id="CM000880">
    <property type="protein sequence ID" value="PNT75614.1"/>
    <property type="molecule type" value="Genomic_DNA"/>
</dbReference>
<dbReference type="EnsemblPlants" id="PNT75614">
    <property type="protein sequence ID" value="PNT75614"/>
    <property type="gene ID" value="BRADI_1g35612v3"/>
</dbReference>
<gene>
    <name evidence="1" type="ORF">BRADI_1g35612v3</name>
</gene>
<protein>
    <submittedName>
        <fullName evidence="1 2">Uncharacterized protein</fullName>
    </submittedName>
</protein>
<dbReference type="Gramene" id="PNT75614">
    <property type="protein sequence ID" value="PNT75614"/>
    <property type="gene ID" value="BRADI_1g35612v3"/>
</dbReference>
<reference evidence="2" key="3">
    <citation type="submission" date="2018-08" db="UniProtKB">
        <authorList>
            <consortium name="EnsemblPlants"/>
        </authorList>
    </citation>
    <scope>IDENTIFICATION</scope>
    <source>
        <strain evidence="2">cv. Bd21</strain>
    </source>
</reference>
<keyword evidence="3" id="KW-1185">Reference proteome</keyword>
<dbReference type="InParanoid" id="A0A2K2DMW3"/>
<reference evidence="1" key="2">
    <citation type="submission" date="2017-06" db="EMBL/GenBank/DDBJ databases">
        <title>WGS assembly of Brachypodium distachyon.</title>
        <authorList>
            <consortium name="The International Brachypodium Initiative"/>
            <person name="Lucas S."/>
            <person name="Harmon-Smith M."/>
            <person name="Lail K."/>
            <person name="Tice H."/>
            <person name="Grimwood J."/>
            <person name="Bruce D."/>
            <person name="Barry K."/>
            <person name="Shu S."/>
            <person name="Lindquist E."/>
            <person name="Wang M."/>
            <person name="Pitluck S."/>
            <person name="Vogel J.P."/>
            <person name="Garvin D.F."/>
            <person name="Mockler T.C."/>
            <person name="Schmutz J."/>
            <person name="Rokhsar D."/>
            <person name="Bevan M.W."/>
        </authorList>
    </citation>
    <scope>NUCLEOTIDE SEQUENCE</scope>
    <source>
        <strain evidence="1">Bd21</strain>
    </source>
</reference>
<dbReference type="ExpressionAtlas" id="A0A2K2DMW3">
    <property type="expression patterns" value="baseline and differential"/>
</dbReference>
<evidence type="ECO:0000313" key="2">
    <source>
        <dbReference type="EnsemblPlants" id="PNT75614"/>
    </source>
</evidence>
<dbReference type="AlphaFoldDB" id="A0A2K2DMW3"/>
<sequence>MYTIIAAFFSFHMQAINISVIYTLHCDKKFDATEPVGMERLELCRDEEQARLCWLNLLKGKISRCAMASFDSSSFL</sequence>
<accession>A0A2K2DMW3</accession>
<name>A0A2K2DMW3_BRADI</name>
<evidence type="ECO:0000313" key="3">
    <source>
        <dbReference type="Proteomes" id="UP000008810"/>
    </source>
</evidence>